<dbReference type="EMBL" id="BSEC01000008">
    <property type="protein sequence ID" value="GLI96121.1"/>
    <property type="molecule type" value="Genomic_DNA"/>
</dbReference>
<dbReference type="AlphaFoldDB" id="A0A9W6H051"/>
<organism evidence="1 2">
    <name type="scientific">Methylocystis echinoides</name>
    <dbReference type="NCBI Taxonomy" id="29468"/>
    <lineage>
        <taxon>Bacteria</taxon>
        <taxon>Pseudomonadati</taxon>
        <taxon>Pseudomonadota</taxon>
        <taxon>Alphaproteobacteria</taxon>
        <taxon>Hyphomicrobiales</taxon>
        <taxon>Methylocystaceae</taxon>
        <taxon>Methylocystis</taxon>
    </lineage>
</organism>
<comment type="caution">
    <text evidence="1">The sequence shown here is derived from an EMBL/GenBank/DDBJ whole genome shotgun (WGS) entry which is preliminary data.</text>
</comment>
<name>A0A9W6H051_9HYPH</name>
<evidence type="ECO:0000313" key="1">
    <source>
        <dbReference type="EMBL" id="GLI96121.1"/>
    </source>
</evidence>
<sequence>MPISRVPHGDFREGFAVGFQLIQGTAVAPPAAPAEPDAVAGTTRFLLGIRAGIEAAGGKLS</sequence>
<accession>A0A9W6H051</accession>
<proteinExistence type="predicted"/>
<gene>
    <name evidence="1" type="ORF">LMG27198_51140</name>
</gene>
<reference evidence="1" key="1">
    <citation type="journal article" date="2023" name="Int. J. Syst. Evol. Microbiol.">
        <title>Methylocystis iwaonis sp. nov., a type II methane-oxidizing bacterium from surface soil of a rice paddy field in Japan, and emended description of the genus Methylocystis (ex Whittenbury et al. 1970) Bowman et al. 1993.</title>
        <authorList>
            <person name="Kaise H."/>
            <person name="Sawadogo J.B."/>
            <person name="Alam M.S."/>
            <person name="Ueno C."/>
            <person name="Dianou D."/>
            <person name="Shinjo R."/>
            <person name="Asakawa S."/>
        </authorList>
    </citation>
    <scope>NUCLEOTIDE SEQUENCE</scope>
    <source>
        <strain evidence="1">LMG27198</strain>
    </source>
</reference>
<dbReference type="Proteomes" id="UP001144323">
    <property type="component" value="Unassembled WGS sequence"/>
</dbReference>
<evidence type="ECO:0000313" key="2">
    <source>
        <dbReference type="Proteomes" id="UP001144323"/>
    </source>
</evidence>
<protein>
    <submittedName>
        <fullName evidence="1">Uncharacterized protein</fullName>
    </submittedName>
</protein>
<keyword evidence="2" id="KW-1185">Reference proteome</keyword>